<reference evidence="1" key="1">
    <citation type="submission" date="2022-07" db="EMBL/GenBank/DDBJ databases">
        <authorList>
            <person name="Jung M.-Y."/>
            <person name="Lee M."/>
        </authorList>
    </citation>
    <scope>NUCLEOTIDE SEQUENCE</scope>
    <source>
        <strain evidence="1">S8</strain>
    </source>
</reference>
<sequence length="228" mass="26764">MRGGSYLQLKGSKQPDRIFELYLFINPIGFNCYRCEEELLKFIANTTYKVHFNFITFHNFQTVTQYMKRIGLNDRDLQLRNETYSSIYDASLAYKAALLQGKKMGRNFLITLQRYINVDQIPYSQSLLDTVVDEIGLDKDMFYEDKASQIVRMDYEKDQQIAQEMNITKNPSLVIFDSLNQSFGIKIDSLITEDTIRSVCFDYENMKTQSSRPLNYGNTYPIEFLHML</sequence>
<gene>
    <name evidence="1" type="ORF">NPA36_00980</name>
</gene>
<comment type="caution">
    <text evidence="1">The sequence shown here is derived from an EMBL/GenBank/DDBJ whole genome shotgun (WGS) entry which is preliminary data.</text>
</comment>
<dbReference type="Proteomes" id="UP001059480">
    <property type="component" value="Unassembled WGS sequence"/>
</dbReference>
<dbReference type="RefSeq" id="WP_256944249.1">
    <property type="nucleotide sequence ID" value="NZ_JANHNZ010000001.1"/>
</dbReference>
<name>A0ABT1WKX1_9LACT</name>
<dbReference type="InterPro" id="IPR036249">
    <property type="entry name" value="Thioredoxin-like_sf"/>
</dbReference>
<reference evidence="1" key="2">
    <citation type="journal article" date="2023" name="Curr. Microbiol.">
        <title>Granulicatella seriolae sp. nov., a Novel Facultative Anaerobe Isolated from Yellowtail Marine Fish.</title>
        <authorList>
            <person name="Lee M."/>
            <person name="Choi Y.J."/>
            <person name="Farooq A."/>
            <person name="Jeong J.B."/>
            <person name="Jung M.Y."/>
        </authorList>
    </citation>
    <scope>NUCLEOTIDE SEQUENCE</scope>
    <source>
        <strain evidence="1">S8</strain>
    </source>
</reference>
<dbReference type="SUPFAM" id="SSF52833">
    <property type="entry name" value="Thioredoxin-like"/>
    <property type="match status" value="1"/>
</dbReference>
<evidence type="ECO:0000313" key="2">
    <source>
        <dbReference type="Proteomes" id="UP001059480"/>
    </source>
</evidence>
<proteinExistence type="predicted"/>
<organism evidence="1 2">
    <name type="scientific">Granulicatella seriolae</name>
    <dbReference type="NCBI Taxonomy" id="2967226"/>
    <lineage>
        <taxon>Bacteria</taxon>
        <taxon>Bacillati</taxon>
        <taxon>Bacillota</taxon>
        <taxon>Bacilli</taxon>
        <taxon>Lactobacillales</taxon>
        <taxon>Carnobacteriaceae</taxon>
        <taxon>Granulicatella</taxon>
    </lineage>
</organism>
<reference evidence="1" key="3">
    <citation type="journal article" date="2023" name="Microbiol. Resour. Announc.">
        <title>Draft Genome Sequence of Granulicatella sp. Strain S8, Isolated from a Marine Fish, Seriola quinqueradiata.</title>
        <authorList>
            <person name="Lee M."/>
            <person name="Farooq A."/>
            <person name="Jeong J.B."/>
            <person name="Jung M.Y."/>
        </authorList>
    </citation>
    <scope>NUCLEOTIDE SEQUENCE</scope>
    <source>
        <strain evidence="1">S8</strain>
    </source>
</reference>
<dbReference type="Gene3D" id="3.40.30.10">
    <property type="entry name" value="Glutaredoxin"/>
    <property type="match status" value="1"/>
</dbReference>
<dbReference type="EMBL" id="JANHNZ010000001">
    <property type="protein sequence ID" value="MCQ9209140.1"/>
    <property type="molecule type" value="Genomic_DNA"/>
</dbReference>
<dbReference type="Pfam" id="PF13743">
    <property type="entry name" value="Thioredoxin_5"/>
    <property type="match status" value="1"/>
</dbReference>
<accession>A0ABT1WKX1</accession>
<keyword evidence="2" id="KW-1185">Reference proteome</keyword>
<protein>
    <submittedName>
        <fullName evidence="1">DsbA family protein</fullName>
    </submittedName>
</protein>
<evidence type="ECO:0000313" key="1">
    <source>
        <dbReference type="EMBL" id="MCQ9209140.1"/>
    </source>
</evidence>